<dbReference type="InterPro" id="IPR056798">
    <property type="entry name" value="ADH_Fe_C"/>
</dbReference>
<dbReference type="EMBL" id="JBHSOZ010000002">
    <property type="protein sequence ID" value="MFC5711528.1"/>
    <property type="molecule type" value="Genomic_DNA"/>
</dbReference>
<name>A0ABW0YGH8_9BACI</name>
<comment type="similarity">
    <text evidence="1">Belongs to the iron-containing alcohol dehydrogenase family.</text>
</comment>
<dbReference type="Pfam" id="PF00465">
    <property type="entry name" value="Fe-ADH"/>
    <property type="match status" value="1"/>
</dbReference>
<organism evidence="5 6">
    <name type="scientific">Thalassorhabdus alkalitolerans</name>
    <dbReference type="NCBI Taxonomy" id="2282697"/>
    <lineage>
        <taxon>Bacteria</taxon>
        <taxon>Bacillati</taxon>
        <taxon>Bacillota</taxon>
        <taxon>Bacilli</taxon>
        <taxon>Bacillales</taxon>
        <taxon>Bacillaceae</taxon>
        <taxon>Thalassorhabdus</taxon>
    </lineage>
</organism>
<evidence type="ECO:0000256" key="1">
    <source>
        <dbReference type="ARBA" id="ARBA00007358"/>
    </source>
</evidence>
<dbReference type="InterPro" id="IPR039697">
    <property type="entry name" value="Alcohol_dehydrogenase_Fe"/>
</dbReference>
<protein>
    <submittedName>
        <fullName evidence="5">Iron-containing alcohol dehydrogenase</fullName>
    </submittedName>
</protein>
<dbReference type="SUPFAM" id="SSF56796">
    <property type="entry name" value="Dehydroquinate synthase-like"/>
    <property type="match status" value="1"/>
</dbReference>
<proteinExistence type="inferred from homology"/>
<feature type="domain" description="Alcohol dehydrogenase iron-type/glycerol dehydrogenase GldA" evidence="3">
    <location>
        <begin position="9"/>
        <end position="176"/>
    </location>
</feature>
<evidence type="ECO:0000256" key="2">
    <source>
        <dbReference type="ARBA" id="ARBA00023002"/>
    </source>
</evidence>
<dbReference type="PANTHER" id="PTHR11496">
    <property type="entry name" value="ALCOHOL DEHYDROGENASE"/>
    <property type="match status" value="1"/>
</dbReference>
<sequence length="382" mass="40473">MKMTKFITPEIIFGNGSIDQAGDSCLRLGAKKVLIVSDPGVIEAGWADKVITTCEEAGLSFSTFFEVTTNPSDLEVQKGSQRYVENECDAVIGIGGGSVLDVAKSIAIIATNGGEIAEYEGVNQIAHPLPPLVMISTTAGSGSEVSQFSVIVDSERKKKMTIVSKSLVPDISITDPLTLMTKSSYLTASTGLDVLSHAIESYVSVAATPLTDVQAKNAMKLVSSNLRPSVASKTNEEAKLHMAMASLQAGIAFSNAILGAVHAISHAIGGRFQLAHGVINSVLLPYVMDFNLIACPKRYKEIAKAMGKDVTGLSDEEAGREAIDMVRRLSKDIEAPQTLSALGITEDDLPLIAEDAIEDACMITNPRDISTKDIIAICKQAL</sequence>
<keyword evidence="6" id="KW-1185">Reference proteome</keyword>
<dbReference type="Pfam" id="PF25137">
    <property type="entry name" value="ADH_Fe_C"/>
    <property type="match status" value="1"/>
</dbReference>
<keyword evidence="2" id="KW-0560">Oxidoreductase</keyword>
<dbReference type="PANTHER" id="PTHR11496:SF102">
    <property type="entry name" value="ALCOHOL DEHYDROGENASE 4"/>
    <property type="match status" value="1"/>
</dbReference>
<evidence type="ECO:0000313" key="6">
    <source>
        <dbReference type="Proteomes" id="UP001596142"/>
    </source>
</evidence>
<dbReference type="Proteomes" id="UP001596142">
    <property type="component" value="Unassembled WGS sequence"/>
</dbReference>
<feature type="domain" description="Fe-containing alcohol dehydrogenase-like C-terminal" evidence="4">
    <location>
        <begin position="187"/>
        <end position="381"/>
    </location>
</feature>
<comment type="caution">
    <text evidence="5">The sequence shown here is derived from an EMBL/GenBank/DDBJ whole genome shotgun (WGS) entry which is preliminary data.</text>
</comment>
<reference evidence="6" key="1">
    <citation type="journal article" date="2019" name="Int. J. Syst. Evol. Microbiol.">
        <title>The Global Catalogue of Microorganisms (GCM) 10K type strain sequencing project: providing services to taxonomists for standard genome sequencing and annotation.</title>
        <authorList>
            <consortium name="The Broad Institute Genomics Platform"/>
            <consortium name="The Broad Institute Genome Sequencing Center for Infectious Disease"/>
            <person name="Wu L."/>
            <person name="Ma J."/>
        </authorList>
    </citation>
    <scope>NUCLEOTIDE SEQUENCE [LARGE SCALE GENOMIC DNA]</scope>
    <source>
        <strain evidence="6">CECT 7184</strain>
    </source>
</reference>
<dbReference type="Gene3D" id="3.40.50.1970">
    <property type="match status" value="1"/>
</dbReference>
<gene>
    <name evidence="5" type="ORF">ACFPU1_01895</name>
</gene>
<accession>A0ABW0YGH8</accession>
<dbReference type="RefSeq" id="WP_385937889.1">
    <property type="nucleotide sequence ID" value="NZ_JBHSOZ010000002.1"/>
</dbReference>
<dbReference type="Gene3D" id="1.20.1090.10">
    <property type="entry name" value="Dehydroquinate synthase-like - alpha domain"/>
    <property type="match status" value="1"/>
</dbReference>
<dbReference type="InterPro" id="IPR001670">
    <property type="entry name" value="ADH_Fe/GldA"/>
</dbReference>
<evidence type="ECO:0000259" key="4">
    <source>
        <dbReference type="Pfam" id="PF25137"/>
    </source>
</evidence>
<evidence type="ECO:0000313" key="5">
    <source>
        <dbReference type="EMBL" id="MFC5711528.1"/>
    </source>
</evidence>
<dbReference type="CDD" id="cd17814">
    <property type="entry name" value="Fe-ADH-like"/>
    <property type="match status" value="1"/>
</dbReference>
<evidence type="ECO:0000259" key="3">
    <source>
        <dbReference type="Pfam" id="PF00465"/>
    </source>
</evidence>